<evidence type="ECO:0000313" key="1">
    <source>
        <dbReference type="EMBL" id="CAK0879107.1"/>
    </source>
</evidence>
<organism evidence="1 2">
    <name type="scientific">Prorocentrum cordatum</name>
    <dbReference type="NCBI Taxonomy" id="2364126"/>
    <lineage>
        <taxon>Eukaryota</taxon>
        <taxon>Sar</taxon>
        <taxon>Alveolata</taxon>
        <taxon>Dinophyceae</taxon>
        <taxon>Prorocentrales</taxon>
        <taxon>Prorocentraceae</taxon>
        <taxon>Prorocentrum</taxon>
    </lineage>
</organism>
<name>A0ABN9W0S3_9DINO</name>
<gene>
    <name evidence="1" type="ORF">PCOR1329_LOCUS62631</name>
</gene>
<keyword evidence="2" id="KW-1185">Reference proteome</keyword>
<protein>
    <submittedName>
        <fullName evidence="1">Uncharacterized protein</fullName>
    </submittedName>
</protein>
<reference evidence="1" key="1">
    <citation type="submission" date="2023-10" db="EMBL/GenBank/DDBJ databases">
        <authorList>
            <person name="Chen Y."/>
            <person name="Shah S."/>
            <person name="Dougan E. K."/>
            <person name="Thang M."/>
            <person name="Chan C."/>
        </authorList>
    </citation>
    <scope>NUCLEOTIDE SEQUENCE [LARGE SCALE GENOMIC DNA]</scope>
</reference>
<sequence>VFARPVPFPELLPAGLVGNLPGIGAVQPVQPLCGFTAPAPLPPAALGAPLGLAGANGTAPLGLPAQPALPAAPAATRLTLAEYRERLVAIYEVHKPDNVPKVDYLMEKYRGNVDFLYSSVCTKYGIQPDVVRLNGITVAILASAATRQFATMRRFLPPAAAANSAANAAAATPRPAALHAAQAPVAATVVAHGAPSPALAGAERAVAAGGATFAAALRKRAVVHGHTARQRPNCGLDAMPRSRAADGAVAALPVSQMLQLVRDRTYLTMIQAGGAYRIAGVNALRESVVSAGGPSDFVRYAAHRDNKVEHHFRVFDAASRCHFLGARSYAQSERHSLACHVARCILLVDPAPVKAFYAHLEGMAWLTSTQAFADALDAGLAEHGADRPRAYKPWGRGLPAGDAAGSLPDDSDDEDEEVGVDYLSRRSIVRGRVLEMLDIPPASRGPSSISYAVPSLQRLAGAREREGVLMDLILSACRAQRKRAWTVRKAFYMAGSGCLVRGDMGAISAFAQAAKANATFKKQCSVLRMKCTILDMWMFCEHASCAIRKYGKTRMAEC</sequence>
<feature type="non-terminal residue" evidence="1">
    <location>
        <position position="1"/>
    </location>
</feature>
<accession>A0ABN9W0S3</accession>
<comment type="caution">
    <text evidence="1">The sequence shown here is derived from an EMBL/GenBank/DDBJ whole genome shotgun (WGS) entry which is preliminary data.</text>
</comment>
<dbReference type="EMBL" id="CAUYUJ010017919">
    <property type="protein sequence ID" value="CAK0879107.1"/>
    <property type="molecule type" value="Genomic_DNA"/>
</dbReference>
<dbReference type="Proteomes" id="UP001189429">
    <property type="component" value="Unassembled WGS sequence"/>
</dbReference>
<evidence type="ECO:0000313" key="2">
    <source>
        <dbReference type="Proteomes" id="UP001189429"/>
    </source>
</evidence>
<proteinExistence type="predicted"/>